<gene>
    <name evidence="15" type="primary">TJP1</name>
</gene>
<dbReference type="GO" id="GO:0005921">
    <property type="term" value="C:gap junction"/>
    <property type="evidence" value="ECO:0007669"/>
    <property type="project" value="UniProtKB-SubCell"/>
</dbReference>
<dbReference type="Gene3D" id="2.30.42.10">
    <property type="match status" value="3"/>
</dbReference>
<dbReference type="InterPro" id="IPR001452">
    <property type="entry name" value="SH3_domain"/>
</dbReference>
<dbReference type="Gene3D" id="2.30.30.40">
    <property type="entry name" value="SH3 Domains"/>
    <property type="match status" value="1"/>
</dbReference>
<evidence type="ECO:0000259" key="13">
    <source>
        <dbReference type="PROSITE" id="PS50106"/>
    </source>
</evidence>
<feature type="domain" description="PDZ" evidence="13">
    <location>
        <begin position="187"/>
        <end position="266"/>
    </location>
</feature>
<keyword evidence="7" id="KW-0472">Membrane</keyword>
<dbReference type="CDD" id="cd06729">
    <property type="entry name" value="PDZ3_ZO1-like_domain"/>
    <property type="match status" value="1"/>
</dbReference>
<comment type="subcellular location">
    <subcellularLocation>
        <location evidence="2">Cell junction</location>
        <location evidence="2">Gap junction</location>
    </subcellularLocation>
    <subcellularLocation>
        <location evidence="1">Membrane</location>
        <topology evidence="1">Peripheral membrane protein</topology>
    </subcellularLocation>
</comment>
<feature type="domain" description="SH3" evidence="12">
    <location>
        <begin position="515"/>
        <end position="583"/>
    </location>
</feature>
<dbReference type="InterPro" id="IPR005417">
    <property type="entry name" value="ZO"/>
</dbReference>
<keyword evidence="4 10" id="KW-0728">SH3 domain</keyword>
<evidence type="ECO:0000313" key="15">
    <source>
        <dbReference type="EMBL" id="SBR91892.1"/>
    </source>
</evidence>
<dbReference type="PROSITE" id="PS50106">
    <property type="entry name" value="PDZ"/>
    <property type="match status" value="3"/>
</dbReference>
<dbReference type="AlphaFoldDB" id="A0A1A8QET4"/>
<dbReference type="PRINTS" id="PR01597">
    <property type="entry name" value="ZONOCCLUDNS"/>
</dbReference>
<proteinExistence type="inferred from homology"/>
<dbReference type="GO" id="GO:0150105">
    <property type="term" value="P:protein localization to cell-cell junction"/>
    <property type="evidence" value="ECO:0007669"/>
    <property type="project" value="TreeGrafter"/>
</dbReference>
<name>A0A1A8QET4_9TELE</name>
<feature type="domain" description="PDZ" evidence="13">
    <location>
        <begin position="11"/>
        <end position="98"/>
    </location>
</feature>
<dbReference type="Pfam" id="PF00791">
    <property type="entry name" value="ZU5"/>
    <property type="match status" value="1"/>
</dbReference>
<dbReference type="Gene3D" id="3.40.50.300">
    <property type="entry name" value="P-loop containing nucleotide triphosphate hydrolases"/>
    <property type="match status" value="1"/>
</dbReference>
<dbReference type="CDD" id="cd06728">
    <property type="entry name" value="PDZ2_ZO1-like_ds"/>
    <property type="match status" value="1"/>
</dbReference>
<dbReference type="PANTHER" id="PTHR13865:SF25">
    <property type="entry name" value="TIGHT JUNCTION PROTEIN ZO-1"/>
    <property type="match status" value="1"/>
</dbReference>
<feature type="domain" description="ZU5" evidence="14">
    <location>
        <begin position="1035"/>
        <end position="1156"/>
    </location>
</feature>
<feature type="domain" description="PDZ" evidence="13">
    <location>
        <begin position="420"/>
        <end position="501"/>
    </location>
</feature>
<sequence length="1156" mass="128268">MEETVIWEQHTVTLHRAPGFGFGIAISGGRDNPHFQSGETSIVISDVLKGGPAEGLLQENDRVVMVNAVSMDNVEHAYAVQQLRKSGKIAKITIRRKRKVHVPMGRLGERETMSEHDEEEDSYDEEIYETRSGRSGAYSGVGGAMGRRSGRSGGRRDRERERSGSRERSLSPRSDRRSHNLPPRPAKVTLVKSRKNEAEYGLRLASHIFVKDISPESLAARDGNIQEGDVVLKINGTVTENLSLIDAKKLIERSKGKLKMVVQRDDRATLLNIPDLDDSIPSANASDRDDISDIHSLASDHSNRSRDRHRSSRSRSPDRRSEPSDHSRHSPQQISNGSHRSRDDERLSKPASTPSKLAEEVPLPKLKESAVARDEKQLPPLPEPKPVYAQPGQPDVDLPVSPSDAPVPSVAHDDSILRPSMKLVKFKKGESVGLRLAGGNDVGIFVAGVLEESPAAKEGLEEGDQILRVNNVDFANIIREEAVLFLLDLPKGEEVTILAQKKKDVYRRIVESDVGDSFYIRTHFEYEKESPYGLSFNKGEVFRVVDTLYNGKLGSWLAIRIGKNHQEVERGIIPNKNRAEQLSSVQYTLPKTAGGDRADFWRFRGLRSSKRNLRKSREDLSSQPVQTKFPAYERVVLREAGFLRPVVIFGPIADVAREKLSREEPDLFELAKKLDEDPAMKPQSVLNRVKMFENKRSVSMDRAKEGESSVLRPADVPKPVSAPAPVLKANSLSNLEQERSTYRAPEPQKPHTKPLEDVVRSNHYDPDEDEEYYRKQLSYFDRRSFDSKAMGQPGPGINRFHDLPKPSQLSYPYNRVESVEKVSPVEKRYEPLPQVSPSSQYGPQAPPIPPNTLPKLSPSDANSIPEPLSSPNPKPDLSALRPSSRDEPTPGGYLPPRGLPDKVPVNGTDAAPPKTLGAPPPTSYNRYVPKPYTSAARPFERKFESPKFNHNLLPNDTQVKTDLLCNPGVGGNSSRKPQLSPQPLDHDSGLDTFTRTMDNRPKYQHNNINAIPKAIPVSPSALEDDDEDEGHTVVATARGIFNSNGGVLSSIETGVSIIIPQGAIPESVEQEIYFKVCRDNSILPPLDKEKGETLLSPLVMCGPHGLKFLKPVELRLPHCASMTPDGDPKTWQNKSLPGDPNYLVGANCVSVLIDHF</sequence>
<dbReference type="GO" id="GO:0045216">
    <property type="term" value="P:cell-cell junction organization"/>
    <property type="evidence" value="ECO:0007669"/>
    <property type="project" value="TreeGrafter"/>
</dbReference>
<dbReference type="FunFam" id="2.30.42.10:FF:000013">
    <property type="entry name" value="Putative tight junction protein ZO-1"/>
    <property type="match status" value="1"/>
</dbReference>
<dbReference type="InterPro" id="IPR035597">
    <property type="entry name" value="ZO-1_SH3"/>
</dbReference>
<dbReference type="EMBL" id="HAEG01012257">
    <property type="protein sequence ID" value="SBR91892.1"/>
    <property type="molecule type" value="Transcribed_RNA"/>
</dbReference>
<dbReference type="GO" id="GO:0005923">
    <property type="term" value="C:bicellular tight junction"/>
    <property type="evidence" value="ECO:0007669"/>
    <property type="project" value="InterPro"/>
</dbReference>
<evidence type="ECO:0000256" key="9">
    <source>
        <dbReference type="ARBA" id="ARBA00081594"/>
    </source>
</evidence>
<dbReference type="InterPro" id="IPR001478">
    <property type="entry name" value="PDZ"/>
</dbReference>
<dbReference type="PROSITE" id="PS51145">
    <property type="entry name" value="ZU5"/>
    <property type="match status" value="1"/>
</dbReference>
<dbReference type="InterPro" id="IPR027417">
    <property type="entry name" value="P-loop_NTPase"/>
</dbReference>
<dbReference type="GO" id="GO:0050839">
    <property type="term" value="F:cell adhesion molecule binding"/>
    <property type="evidence" value="ECO:0007669"/>
    <property type="project" value="TreeGrafter"/>
</dbReference>
<feature type="compositionally biased region" description="Basic and acidic residues" evidence="11">
    <location>
        <begin position="817"/>
        <end position="830"/>
    </location>
</feature>
<keyword evidence="5" id="KW-0677">Repeat</keyword>
<feature type="compositionally biased region" description="Basic and acidic residues" evidence="11">
    <location>
        <begin position="736"/>
        <end position="765"/>
    </location>
</feature>
<feature type="region of interest" description="Disordered" evidence="11">
    <location>
        <begin position="296"/>
        <end position="412"/>
    </location>
</feature>
<comment type="similarity">
    <text evidence="3">Belongs to the MAGUK family.</text>
</comment>
<keyword evidence="6" id="KW-0303">Gap junction</keyword>
<evidence type="ECO:0000256" key="2">
    <source>
        <dbReference type="ARBA" id="ARBA00004610"/>
    </source>
</evidence>
<dbReference type="GO" id="GO:0005886">
    <property type="term" value="C:plasma membrane"/>
    <property type="evidence" value="ECO:0007669"/>
    <property type="project" value="TreeGrafter"/>
</dbReference>
<feature type="compositionally biased region" description="Low complexity" evidence="11">
    <location>
        <begin position="394"/>
        <end position="410"/>
    </location>
</feature>
<evidence type="ECO:0000256" key="7">
    <source>
        <dbReference type="ARBA" id="ARBA00023136"/>
    </source>
</evidence>
<feature type="compositionally biased region" description="Basic and acidic residues" evidence="11">
    <location>
        <begin position="697"/>
        <end position="707"/>
    </location>
</feature>
<dbReference type="GO" id="GO:0090557">
    <property type="term" value="P:establishment of endothelial intestinal barrier"/>
    <property type="evidence" value="ECO:0007669"/>
    <property type="project" value="TreeGrafter"/>
</dbReference>
<keyword evidence="6" id="KW-0965">Cell junction</keyword>
<feature type="region of interest" description="Disordered" evidence="11">
    <location>
        <begin position="697"/>
        <end position="928"/>
    </location>
</feature>
<dbReference type="GO" id="GO:1905605">
    <property type="term" value="P:positive regulation of blood-brain barrier permeability"/>
    <property type="evidence" value="ECO:0007669"/>
    <property type="project" value="TreeGrafter"/>
</dbReference>
<dbReference type="PANTHER" id="PTHR13865">
    <property type="entry name" value="TIGHT JUNCTION PROTEIN"/>
    <property type="match status" value="1"/>
</dbReference>
<dbReference type="SMART" id="SM00218">
    <property type="entry name" value="ZU5"/>
    <property type="match status" value="1"/>
</dbReference>
<evidence type="ECO:0000259" key="14">
    <source>
        <dbReference type="PROSITE" id="PS51145"/>
    </source>
</evidence>
<reference evidence="15" key="1">
    <citation type="submission" date="2016-05" db="EMBL/GenBank/DDBJ databases">
        <authorList>
            <person name="Lavstsen T."/>
            <person name="Jespersen J.S."/>
        </authorList>
    </citation>
    <scope>NUCLEOTIDE SEQUENCE</scope>
    <source>
        <tissue evidence="15">Brain</tissue>
    </source>
</reference>
<organism evidence="15">
    <name type="scientific">Nothobranchius pienaari</name>
    <dbReference type="NCBI Taxonomy" id="704102"/>
    <lineage>
        <taxon>Eukaryota</taxon>
        <taxon>Metazoa</taxon>
        <taxon>Chordata</taxon>
        <taxon>Craniata</taxon>
        <taxon>Vertebrata</taxon>
        <taxon>Euteleostomi</taxon>
        <taxon>Actinopterygii</taxon>
        <taxon>Neopterygii</taxon>
        <taxon>Teleostei</taxon>
        <taxon>Neoteleostei</taxon>
        <taxon>Acanthomorphata</taxon>
        <taxon>Ovalentaria</taxon>
        <taxon>Atherinomorphae</taxon>
        <taxon>Cyprinodontiformes</taxon>
        <taxon>Nothobranchiidae</taxon>
        <taxon>Nothobranchius</taxon>
    </lineage>
</organism>
<evidence type="ECO:0000256" key="5">
    <source>
        <dbReference type="ARBA" id="ARBA00022737"/>
    </source>
</evidence>
<feature type="compositionally biased region" description="Basic and acidic residues" evidence="11">
    <location>
        <begin position="365"/>
        <end position="377"/>
    </location>
</feature>
<dbReference type="InterPro" id="IPR036028">
    <property type="entry name" value="SH3-like_dom_sf"/>
</dbReference>
<feature type="region of interest" description="Disordered" evidence="11">
    <location>
        <begin position="105"/>
        <end position="186"/>
    </location>
</feature>
<evidence type="ECO:0000256" key="1">
    <source>
        <dbReference type="ARBA" id="ARBA00004170"/>
    </source>
</evidence>
<evidence type="ECO:0000256" key="11">
    <source>
        <dbReference type="SAM" id="MobiDB-lite"/>
    </source>
</evidence>
<dbReference type="InterPro" id="IPR000906">
    <property type="entry name" value="ZU5_dom"/>
</dbReference>
<evidence type="ECO:0000256" key="8">
    <source>
        <dbReference type="ARBA" id="ARBA00077377"/>
    </source>
</evidence>
<feature type="compositionally biased region" description="Basic and acidic residues" evidence="11">
    <location>
        <begin position="315"/>
        <end position="328"/>
    </location>
</feature>
<feature type="region of interest" description="Disordered" evidence="11">
    <location>
        <begin position="969"/>
        <end position="1004"/>
    </location>
</feature>
<dbReference type="Pfam" id="PF07653">
    <property type="entry name" value="SH3_2"/>
    <property type="match status" value="1"/>
</dbReference>
<dbReference type="CDD" id="cd06727">
    <property type="entry name" value="PDZ1_ZO1-like"/>
    <property type="match status" value="1"/>
</dbReference>
<dbReference type="GO" id="GO:0098609">
    <property type="term" value="P:cell-cell adhesion"/>
    <property type="evidence" value="ECO:0007669"/>
    <property type="project" value="TreeGrafter"/>
</dbReference>
<dbReference type="PROSITE" id="PS50002">
    <property type="entry name" value="SH3"/>
    <property type="match status" value="1"/>
</dbReference>
<dbReference type="Pfam" id="PF00595">
    <property type="entry name" value="PDZ"/>
    <property type="match status" value="3"/>
</dbReference>
<reference evidence="15" key="2">
    <citation type="submission" date="2016-06" db="EMBL/GenBank/DDBJ databases">
        <title>The genome of a short-lived fish provides insights into sex chromosome evolution and the genetic control of aging.</title>
        <authorList>
            <person name="Reichwald K."/>
            <person name="Felder M."/>
            <person name="Petzold A."/>
            <person name="Koch P."/>
            <person name="Groth M."/>
            <person name="Platzer M."/>
        </authorList>
    </citation>
    <scope>NUCLEOTIDE SEQUENCE</scope>
    <source>
        <tissue evidence="15">Brain</tissue>
    </source>
</reference>
<accession>A0A1A8QET4</accession>
<evidence type="ECO:0000256" key="4">
    <source>
        <dbReference type="ARBA" id="ARBA00022443"/>
    </source>
</evidence>
<evidence type="ECO:0000256" key="6">
    <source>
        <dbReference type="ARBA" id="ARBA00022868"/>
    </source>
</evidence>
<dbReference type="CDD" id="cd12026">
    <property type="entry name" value="SH3_ZO-1"/>
    <property type="match status" value="1"/>
</dbReference>
<feature type="compositionally biased region" description="Basic and acidic residues" evidence="11">
    <location>
        <begin position="154"/>
        <end position="178"/>
    </location>
</feature>
<dbReference type="Gene3D" id="2.60.220.30">
    <property type="match status" value="1"/>
</dbReference>
<dbReference type="InterPro" id="IPR036034">
    <property type="entry name" value="PDZ_sf"/>
</dbReference>
<dbReference type="SMART" id="SM00228">
    <property type="entry name" value="PDZ"/>
    <property type="match status" value="3"/>
</dbReference>
<dbReference type="SUPFAM" id="SSF50156">
    <property type="entry name" value="PDZ domain-like"/>
    <property type="match status" value="3"/>
</dbReference>
<dbReference type="FunFam" id="2.30.42.10:FF:000009">
    <property type="entry name" value="Putative tight junction protein ZO-1"/>
    <property type="match status" value="1"/>
</dbReference>
<evidence type="ECO:0000256" key="10">
    <source>
        <dbReference type="PROSITE-ProRule" id="PRU00192"/>
    </source>
</evidence>
<feature type="compositionally biased region" description="Acidic residues" evidence="11">
    <location>
        <begin position="116"/>
        <end position="127"/>
    </location>
</feature>
<feature type="compositionally biased region" description="Polar residues" evidence="11">
    <location>
        <begin position="972"/>
        <end position="981"/>
    </location>
</feature>
<evidence type="ECO:0000256" key="3">
    <source>
        <dbReference type="ARBA" id="ARBA00007014"/>
    </source>
</evidence>
<evidence type="ECO:0000259" key="12">
    <source>
        <dbReference type="PROSITE" id="PS50002"/>
    </source>
</evidence>
<dbReference type="SUPFAM" id="SSF50044">
    <property type="entry name" value="SH3-domain"/>
    <property type="match status" value="1"/>
</dbReference>
<dbReference type="FunFam" id="2.60.220.30:FF:000004">
    <property type="entry name" value="tight junction protein ZO-1 isoform X1"/>
    <property type="match status" value="1"/>
</dbReference>
<protein>
    <recommendedName>
        <fullName evidence="9">Zona occludens protein 1</fullName>
    </recommendedName>
    <alternativeName>
        <fullName evidence="8">Zonula occludens protein 1</fullName>
    </alternativeName>
</protein>
<dbReference type="FunFam" id="2.30.42.10:FF:000170">
    <property type="entry name" value="tight junction protein ZO-1 isoform X2"/>
    <property type="match status" value="1"/>
</dbReference>